<proteinExistence type="predicted"/>
<reference evidence="6 8" key="1">
    <citation type="submission" date="2016-10" db="EMBL/GenBank/DDBJ databases">
        <authorList>
            <person name="Varghese N."/>
            <person name="Submissions S."/>
        </authorList>
    </citation>
    <scope>NUCLEOTIDE SEQUENCE [LARGE SCALE GENOMIC DNA]</scope>
    <source>
        <strain evidence="6 8">GMCC 1.11211</strain>
    </source>
</reference>
<dbReference type="InterPro" id="IPR027477">
    <property type="entry name" value="Succ_DH/fumarate_Rdtase_cat_sf"/>
</dbReference>
<dbReference type="PANTHER" id="PTHR43400:SF10">
    <property type="entry name" value="3-OXOSTEROID 1-DEHYDROGENASE"/>
    <property type="match status" value="1"/>
</dbReference>
<evidence type="ECO:0000256" key="3">
    <source>
        <dbReference type="ARBA" id="ARBA00022827"/>
    </source>
</evidence>
<dbReference type="Proteomes" id="UP000199681">
    <property type="component" value="Unassembled WGS sequence"/>
</dbReference>
<evidence type="ECO:0000313" key="9">
    <source>
        <dbReference type="Proteomes" id="UP000297963"/>
    </source>
</evidence>
<evidence type="ECO:0000313" key="6">
    <source>
        <dbReference type="EMBL" id="SFH94225.1"/>
    </source>
</evidence>
<evidence type="ECO:0000313" key="8">
    <source>
        <dbReference type="Proteomes" id="UP000199681"/>
    </source>
</evidence>
<dbReference type="Gene3D" id="3.50.50.60">
    <property type="entry name" value="FAD/NAD(P)-binding domain"/>
    <property type="match status" value="1"/>
</dbReference>
<dbReference type="SUPFAM" id="SSF51905">
    <property type="entry name" value="FAD/NAD(P)-binding domain"/>
    <property type="match status" value="1"/>
</dbReference>
<keyword evidence="8" id="KW-1185">Reference proteome</keyword>
<evidence type="ECO:0000256" key="2">
    <source>
        <dbReference type="ARBA" id="ARBA00022630"/>
    </source>
</evidence>
<organism evidence="7 9">
    <name type="scientific">Cryobacterium levicorallinum</name>
    <dbReference type="NCBI Taxonomy" id="995038"/>
    <lineage>
        <taxon>Bacteria</taxon>
        <taxon>Bacillati</taxon>
        <taxon>Actinomycetota</taxon>
        <taxon>Actinomycetes</taxon>
        <taxon>Micrococcales</taxon>
        <taxon>Microbacteriaceae</taxon>
        <taxon>Cryobacterium</taxon>
    </lineage>
</organism>
<feature type="domain" description="FAD-dependent oxidoreductase 2 FAD-binding" evidence="5">
    <location>
        <begin position="11"/>
        <end position="438"/>
    </location>
</feature>
<sequence>MTDNPDEDTVDLVVAGGGGGLVAAIRAAQHGLSVLVIDASEHFLSANNTAMSTAMIPGAGSRWQSEAGIADSADTFYADIVAKTKGQADENLARALAEVSGPLVEWLADEVGLPMSLVTDFPYPGHSQLRCHTVPGRAGAVLLKHLAEAAQSSPRIDFFVPARLIDVIMTDGTVSAVVVDTPAGLETIHTRAVLLATNGFGADAELVGRYLPEIAGAVYYGSDESTGTALQIGARLGAATAYLDAYQGHAALAMPSATLAGWATVMHGGFLVNEAGARFGNETSGYSEYAQESLRHANGRAWIILDRRIHEACLSFQDYQDTVNLNGIRWATAAAELAELVNIDSAGLTQTLAETREYAAARAADAFGRTLWEAPLNGELAAIFVQPALFHTQGGLRVDGQGRVLRDTGDAITGLYASGGAAMGISGHGAAGYLAGNGLLPALGLAYLAAEHLHANAGNVS</sequence>
<dbReference type="InterPro" id="IPR003953">
    <property type="entry name" value="FAD-dep_OxRdtase_2_FAD-bd"/>
</dbReference>
<dbReference type="GO" id="GO:0033765">
    <property type="term" value="F:steroid dehydrogenase activity, acting on the CH-CH group of donors"/>
    <property type="evidence" value="ECO:0007669"/>
    <property type="project" value="UniProtKB-ARBA"/>
</dbReference>
<comment type="caution">
    <text evidence="7">The sequence shown here is derived from an EMBL/GenBank/DDBJ whole genome shotgun (WGS) entry which is preliminary data.</text>
</comment>
<protein>
    <submittedName>
        <fullName evidence="7">FAD-binding protein</fullName>
    </submittedName>
    <submittedName>
        <fullName evidence="6">Fumarate reductase flavoprotein subunit</fullName>
    </submittedName>
</protein>
<dbReference type="AlphaFoldDB" id="A0A1I3E5K0"/>
<name>A0A1I3E5K0_9MICO</name>
<dbReference type="Gene3D" id="3.90.700.10">
    <property type="entry name" value="Succinate dehydrogenase/fumarate reductase flavoprotein, catalytic domain"/>
    <property type="match status" value="1"/>
</dbReference>
<dbReference type="InterPro" id="IPR050315">
    <property type="entry name" value="FAD-oxidoreductase_2"/>
</dbReference>
<comment type="cofactor">
    <cofactor evidence="1">
        <name>FAD</name>
        <dbReference type="ChEBI" id="CHEBI:57692"/>
    </cofactor>
</comment>
<reference evidence="7 9" key="2">
    <citation type="submission" date="2019-03" db="EMBL/GenBank/DDBJ databases">
        <title>Genomics of glacier-inhabiting Cryobacterium strains.</title>
        <authorList>
            <person name="Liu Q."/>
            <person name="Xin Y.-H."/>
        </authorList>
    </citation>
    <scope>NUCLEOTIDE SEQUENCE [LARGE SCALE GENOMIC DNA]</scope>
    <source>
        <strain evidence="7 9">Hh34</strain>
    </source>
</reference>
<keyword evidence="3" id="KW-0274">FAD</keyword>
<dbReference type="Proteomes" id="UP000297963">
    <property type="component" value="Unassembled WGS sequence"/>
</dbReference>
<dbReference type="EMBL" id="SOFE01000025">
    <property type="protein sequence ID" value="TFB82426.1"/>
    <property type="molecule type" value="Genomic_DNA"/>
</dbReference>
<gene>
    <name evidence="7" type="ORF">E3O11_15045</name>
    <name evidence="6" type="ORF">SAMN05216274_1238</name>
</gene>
<evidence type="ECO:0000256" key="4">
    <source>
        <dbReference type="ARBA" id="ARBA00023002"/>
    </source>
</evidence>
<evidence type="ECO:0000259" key="5">
    <source>
        <dbReference type="Pfam" id="PF00890"/>
    </source>
</evidence>
<dbReference type="SUPFAM" id="SSF56425">
    <property type="entry name" value="Succinate dehydrogenase/fumarate reductase flavoprotein, catalytic domain"/>
    <property type="match status" value="1"/>
</dbReference>
<keyword evidence="4" id="KW-0560">Oxidoreductase</keyword>
<dbReference type="Pfam" id="PF00890">
    <property type="entry name" value="FAD_binding_2"/>
    <property type="match status" value="1"/>
</dbReference>
<evidence type="ECO:0000256" key="1">
    <source>
        <dbReference type="ARBA" id="ARBA00001974"/>
    </source>
</evidence>
<dbReference type="EMBL" id="FOPW01000023">
    <property type="protein sequence ID" value="SFH94225.1"/>
    <property type="molecule type" value="Genomic_DNA"/>
</dbReference>
<accession>A0A1I3E5K0</accession>
<dbReference type="RefSeq" id="WP_092452707.1">
    <property type="nucleotide sequence ID" value="NZ_BKAC01000027.1"/>
</dbReference>
<dbReference type="PANTHER" id="PTHR43400">
    <property type="entry name" value="FUMARATE REDUCTASE"/>
    <property type="match status" value="1"/>
</dbReference>
<evidence type="ECO:0000313" key="7">
    <source>
        <dbReference type="EMBL" id="TFB82426.1"/>
    </source>
</evidence>
<dbReference type="InterPro" id="IPR036188">
    <property type="entry name" value="FAD/NAD-bd_sf"/>
</dbReference>
<keyword evidence="2" id="KW-0285">Flavoprotein</keyword>
<dbReference type="GO" id="GO:0008202">
    <property type="term" value="P:steroid metabolic process"/>
    <property type="evidence" value="ECO:0007669"/>
    <property type="project" value="UniProtKB-ARBA"/>
</dbReference>
<dbReference type="STRING" id="995038.SAMN05216274_1238"/>